<dbReference type="Proteomes" id="UP001634007">
    <property type="component" value="Unassembled WGS sequence"/>
</dbReference>
<comment type="caution">
    <text evidence="2">The sequence shown here is derived from an EMBL/GenBank/DDBJ whole genome shotgun (WGS) entry which is preliminary data.</text>
</comment>
<sequence length="97" mass="10869">MTQTTFSWPFSFFSSLLSKIQSTQARQLKLTMQKQNPSADNLQNVNKLLEKEPRTTMAEQSKNLRGETLKEATNTIASSTPLLPPSPGLSLDDFRLP</sequence>
<reference evidence="2 3" key="1">
    <citation type="submission" date="2024-11" db="EMBL/GenBank/DDBJ databases">
        <title>Chromosome-level genome assembly of Eucalyptus globulus Labill. provides insights into its genome evolution.</title>
        <authorList>
            <person name="Li X."/>
        </authorList>
    </citation>
    <scope>NUCLEOTIDE SEQUENCE [LARGE SCALE GENOMIC DNA]</scope>
    <source>
        <strain evidence="2">CL2024</strain>
        <tissue evidence="2">Fresh tender leaves</tissue>
    </source>
</reference>
<evidence type="ECO:0000256" key="1">
    <source>
        <dbReference type="SAM" id="MobiDB-lite"/>
    </source>
</evidence>
<keyword evidence="3" id="KW-1185">Reference proteome</keyword>
<gene>
    <name evidence="2" type="ORF">ACJRO7_034514</name>
</gene>
<proteinExistence type="predicted"/>
<name>A0ABD3J3M7_EUCGL</name>
<evidence type="ECO:0000313" key="2">
    <source>
        <dbReference type="EMBL" id="KAL3722161.1"/>
    </source>
</evidence>
<accession>A0ABD3J3M7</accession>
<feature type="region of interest" description="Disordered" evidence="1">
    <location>
        <begin position="74"/>
        <end position="97"/>
    </location>
</feature>
<dbReference type="AlphaFoldDB" id="A0ABD3J3M7"/>
<protein>
    <submittedName>
        <fullName evidence="2">Uncharacterized protein</fullName>
    </submittedName>
</protein>
<evidence type="ECO:0000313" key="3">
    <source>
        <dbReference type="Proteomes" id="UP001634007"/>
    </source>
</evidence>
<dbReference type="EMBL" id="JBJKBG010000009">
    <property type="protein sequence ID" value="KAL3722161.1"/>
    <property type="molecule type" value="Genomic_DNA"/>
</dbReference>
<organism evidence="2 3">
    <name type="scientific">Eucalyptus globulus</name>
    <name type="common">Tasmanian blue gum</name>
    <dbReference type="NCBI Taxonomy" id="34317"/>
    <lineage>
        <taxon>Eukaryota</taxon>
        <taxon>Viridiplantae</taxon>
        <taxon>Streptophyta</taxon>
        <taxon>Embryophyta</taxon>
        <taxon>Tracheophyta</taxon>
        <taxon>Spermatophyta</taxon>
        <taxon>Magnoliopsida</taxon>
        <taxon>eudicotyledons</taxon>
        <taxon>Gunneridae</taxon>
        <taxon>Pentapetalae</taxon>
        <taxon>rosids</taxon>
        <taxon>malvids</taxon>
        <taxon>Myrtales</taxon>
        <taxon>Myrtaceae</taxon>
        <taxon>Myrtoideae</taxon>
        <taxon>Eucalypteae</taxon>
        <taxon>Eucalyptus</taxon>
    </lineage>
</organism>